<protein>
    <submittedName>
        <fullName evidence="2">CDP-alcohol phosphatidyltransferase family protein</fullName>
    </submittedName>
</protein>
<name>A0A8J7IBW4_9RHOB</name>
<gene>
    <name evidence="2" type="ORF">H1D41_03225</name>
</gene>
<keyword evidence="1" id="KW-1133">Transmembrane helix</keyword>
<keyword evidence="3" id="KW-1185">Reference proteome</keyword>
<dbReference type="Proteomes" id="UP000640583">
    <property type="component" value="Unassembled WGS sequence"/>
</dbReference>
<keyword evidence="1" id="KW-0472">Membrane</keyword>
<comment type="caution">
    <text evidence="2">The sequence shown here is derived from an EMBL/GenBank/DDBJ whole genome shotgun (WGS) entry which is preliminary data.</text>
</comment>
<feature type="transmembrane region" description="Helical" evidence="1">
    <location>
        <begin position="176"/>
        <end position="195"/>
    </location>
</feature>
<evidence type="ECO:0000313" key="2">
    <source>
        <dbReference type="EMBL" id="MBI1492643.1"/>
    </source>
</evidence>
<organism evidence="2 3">
    <name type="scientific">Halocynthiibacter styelae</name>
    <dbReference type="NCBI Taxonomy" id="2761955"/>
    <lineage>
        <taxon>Bacteria</taxon>
        <taxon>Pseudomonadati</taxon>
        <taxon>Pseudomonadota</taxon>
        <taxon>Alphaproteobacteria</taxon>
        <taxon>Rhodobacterales</taxon>
        <taxon>Paracoccaceae</taxon>
        <taxon>Halocynthiibacter</taxon>
    </lineage>
</organism>
<dbReference type="InterPro" id="IPR043130">
    <property type="entry name" value="CDP-OH_PTrfase_TM_dom"/>
</dbReference>
<dbReference type="AlphaFoldDB" id="A0A8J7IBW4"/>
<dbReference type="Gene3D" id="1.20.120.1760">
    <property type="match status" value="1"/>
</dbReference>
<reference evidence="2" key="1">
    <citation type="submission" date="2020-10" db="EMBL/GenBank/DDBJ databases">
        <title>Paenihalocynthiibacter styelae gen. nov., sp. nov., isolated from stalked sea squirt Styela clava.</title>
        <authorList>
            <person name="Kim Y.-O."/>
            <person name="Yoon J.-H."/>
        </authorList>
    </citation>
    <scope>NUCLEOTIDE SEQUENCE</scope>
    <source>
        <strain evidence="2">MYP1-1</strain>
    </source>
</reference>
<feature type="transmembrane region" description="Helical" evidence="1">
    <location>
        <begin position="105"/>
        <end position="133"/>
    </location>
</feature>
<proteinExistence type="predicted"/>
<evidence type="ECO:0000256" key="1">
    <source>
        <dbReference type="SAM" id="Phobius"/>
    </source>
</evidence>
<sequence length="212" mass="22485">MSDLNNRRPIASRSAKPIQTLARRLAKSNVTPNQISQVSIGFAVFAGLMFFLSGGAQWVFLILAALGIQGRLMCNLLDGMVAVEGGKAEADGPFWNEAPDRYADIAVLVGLGYGLAAPGLGWAAACAAVLVAYTRELGTAQGLDPDFSGPFAKQHRMAALTGAAVLAIFLPQIVGFATLKIALLIIAVGSLFTALKRSWRMIEELRNDPLDL</sequence>
<dbReference type="EMBL" id="JADCKQ010000002">
    <property type="protein sequence ID" value="MBI1492643.1"/>
    <property type="molecule type" value="Genomic_DNA"/>
</dbReference>
<keyword evidence="1" id="KW-0812">Transmembrane</keyword>
<accession>A0A8J7IBW4</accession>
<dbReference type="RefSeq" id="WP_228847556.1">
    <property type="nucleotide sequence ID" value="NZ_JADCKQ010000002.1"/>
</dbReference>
<feature type="transmembrane region" description="Helical" evidence="1">
    <location>
        <begin position="42"/>
        <end position="68"/>
    </location>
</feature>
<evidence type="ECO:0000313" key="3">
    <source>
        <dbReference type="Proteomes" id="UP000640583"/>
    </source>
</evidence>